<reference evidence="3 4" key="1">
    <citation type="journal article" date="2016" name="Genome Announc.">
        <title>First Complete Genome Sequence of a Subdivision 6 Acidobacterium Strain.</title>
        <authorList>
            <person name="Huang S."/>
            <person name="Vieira S."/>
            <person name="Bunk B."/>
            <person name="Riedel T."/>
            <person name="Sproer C."/>
            <person name="Overmann J."/>
        </authorList>
    </citation>
    <scope>NUCLEOTIDE SEQUENCE [LARGE SCALE GENOMIC DNA]</scope>
    <source>
        <strain evidence="4">DSM 100886 HEG_-6_39</strain>
    </source>
</reference>
<dbReference type="OrthoDB" id="9813965at2"/>
<dbReference type="AlphaFoldDB" id="A0A143PID8"/>
<reference evidence="4" key="2">
    <citation type="submission" date="2016-04" db="EMBL/GenBank/DDBJ databases">
        <title>First Complete Genome Sequence of a Subdivision 6 Acidobacterium.</title>
        <authorList>
            <person name="Huang S."/>
            <person name="Vieira S."/>
            <person name="Bunk B."/>
            <person name="Riedel T."/>
            <person name="Sproeer C."/>
            <person name="Overmann J."/>
        </authorList>
    </citation>
    <scope>NUCLEOTIDE SEQUENCE [LARGE SCALE GENOMIC DNA]</scope>
    <source>
        <strain evidence="4">DSM 100886 HEG_-6_39</strain>
    </source>
</reference>
<evidence type="ECO:0000259" key="2">
    <source>
        <dbReference type="PROSITE" id="PS50846"/>
    </source>
</evidence>
<dbReference type="Proteomes" id="UP000076079">
    <property type="component" value="Chromosome"/>
</dbReference>
<name>A0A143PID8_LUTPR</name>
<dbReference type="InterPro" id="IPR017969">
    <property type="entry name" value="Heavy-metal-associated_CS"/>
</dbReference>
<dbReference type="InterPro" id="IPR006121">
    <property type="entry name" value="HMA_dom"/>
</dbReference>
<dbReference type="EMBL" id="CP015136">
    <property type="protein sequence ID" value="AMY08023.1"/>
    <property type="molecule type" value="Genomic_DNA"/>
</dbReference>
<evidence type="ECO:0000256" key="1">
    <source>
        <dbReference type="ARBA" id="ARBA00022723"/>
    </source>
</evidence>
<dbReference type="SUPFAM" id="SSF55008">
    <property type="entry name" value="HMA, heavy metal-associated domain"/>
    <property type="match status" value="1"/>
</dbReference>
<dbReference type="STRING" id="1855912.LuPra_01211"/>
<proteinExistence type="predicted"/>
<dbReference type="GO" id="GO:0046872">
    <property type="term" value="F:metal ion binding"/>
    <property type="evidence" value="ECO:0007669"/>
    <property type="project" value="UniProtKB-KW"/>
</dbReference>
<feature type="domain" description="HMA" evidence="2">
    <location>
        <begin position="2"/>
        <end position="66"/>
    </location>
</feature>
<sequence length="71" mass="7323">MPLKSLEIVGMSCGHCVKAVTMALQDLPGVDVKDVKVGQALIDADDHVVTTAELTAAIEEAGFTLASVRAA</sequence>
<keyword evidence="4" id="KW-1185">Reference proteome</keyword>
<dbReference type="Gene3D" id="3.30.70.100">
    <property type="match status" value="1"/>
</dbReference>
<evidence type="ECO:0000313" key="3">
    <source>
        <dbReference type="EMBL" id="AMY08023.1"/>
    </source>
</evidence>
<protein>
    <submittedName>
        <fullName evidence="3">Copper chaperone CopZ</fullName>
    </submittedName>
</protein>
<dbReference type="InterPro" id="IPR036163">
    <property type="entry name" value="HMA_dom_sf"/>
</dbReference>
<gene>
    <name evidence="3" type="primary">copZ</name>
    <name evidence="3" type="ORF">LuPra_01211</name>
</gene>
<organism evidence="3 4">
    <name type="scientific">Luteitalea pratensis</name>
    <dbReference type="NCBI Taxonomy" id="1855912"/>
    <lineage>
        <taxon>Bacteria</taxon>
        <taxon>Pseudomonadati</taxon>
        <taxon>Acidobacteriota</taxon>
        <taxon>Vicinamibacteria</taxon>
        <taxon>Vicinamibacterales</taxon>
        <taxon>Vicinamibacteraceae</taxon>
        <taxon>Luteitalea</taxon>
    </lineage>
</organism>
<dbReference type="RefSeq" id="WP_110169899.1">
    <property type="nucleotide sequence ID" value="NZ_CP015136.1"/>
</dbReference>
<dbReference type="KEGG" id="abac:LuPra_01211"/>
<dbReference type="PROSITE" id="PS50846">
    <property type="entry name" value="HMA_2"/>
    <property type="match status" value="1"/>
</dbReference>
<dbReference type="Pfam" id="PF00403">
    <property type="entry name" value="HMA"/>
    <property type="match status" value="1"/>
</dbReference>
<evidence type="ECO:0000313" key="4">
    <source>
        <dbReference type="Proteomes" id="UP000076079"/>
    </source>
</evidence>
<dbReference type="PROSITE" id="PS01047">
    <property type="entry name" value="HMA_1"/>
    <property type="match status" value="1"/>
</dbReference>
<keyword evidence="1" id="KW-0479">Metal-binding</keyword>
<dbReference type="CDD" id="cd00371">
    <property type="entry name" value="HMA"/>
    <property type="match status" value="1"/>
</dbReference>
<accession>A0A143PID8</accession>